<accession>A0A5N6RV25</accession>
<feature type="compositionally biased region" description="Polar residues" evidence="1">
    <location>
        <begin position="123"/>
        <end position="138"/>
    </location>
</feature>
<name>A0A5N6RV25_9ROSI</name>
<feature type="compositionally biased region" description="Polar residues" evidence="1">
    <location>
        <begin position="907"/>
        <end position="931"/>
    </location>
</feature>
<gene>
    <name evidence="2" type="ORF">FH972_020541</name>
</gene>
<protein>
    <recommendedName>
        <fullName evidence="4">COP1-interacting protein 7</fullName>
    </recommendedName>
</protein>
<feature type="compositionally biased region" description="Basic and acidic residues" evidence="1">
    <location>
        <begin position="1071"/>
        <end position="1089"/>
    </location>
</feature>
<feature type="region of interest" description="Disordered" evidence="1">
    <location>
        <begin position="1126"/>
        <end position="1158"/>
    </location>
</feature>
<feature type="region of interest" description="Disordered" evidence="1">
    <location>
        <begin position="1071"/>
        <end position="1110"/>
    </location>
</feature>
<feature type="compositionally biased region" description="Basic residues" evidence="1">
    <location>
        <begin position="430"/>
        <end position="444"/>
    </location>
</feature>
<feature type="region of interest" description="Disordered" evidence="1">
    <location>
        <begin position="1188"/>
        <end position="1223"/>
    </location>
</feature>
<feature type="compositionally biased region" description="Basic and acidic residues" evidence="1">
    <location>
        <begin position="453"/>
        <end position="462"/>
    </location>
</feature>
<sequence>MDPKTHLDHVLFQLTPTRTRCDLVIFAGGLTEKLASGLLEPFLLHLKSAKDQISRGGYSITLRPAGSVAYWFTKATLQRFVRFVSTPEVLERFVTIEREIVQIENSIQSSESVEADGADGNWKRSSASLDSKGESNGTGDAIPEENSKIRLQRVLETRKAVLHKEQAMAYARALVAGFEMDYIDDLISFADAFGASRLREACINFIDLCKKKNEDRLWVDEIAAMQQVFSQPELPYLGTSGIMLAGEDHENSQNITINVQPNSLSSGKQNGSVDASVSDSTGSHGSLEGSQDTSLPRSTQIPSTNGRAQVPMPWANHMPHYMHNFQGSVYQQMPPYPNYLFPGMQPSSYYPGNMHWPSNVEDSGPVHDQELDNHRNHKSSYRNKKKLASGKLLETSEQDGSTEPSDASSESESEDGYLEHSKKYSSKEQPRKKKHGKKSSRKVVIRNINYITSKRDGEKDTVSEGDTSDEDAFIDGDSLKQQVEEAVESLERRHKSTSRHHRKQVGAKLPGIVNGSNDAADQEIKNTVVNNSEGGKRNDHWGAFQDLLMRDESSYVGTEPNSVEVQEEYFKTNSEEGRSFSFNLEQEKVTKQQTVSSDSFVVIERNAGMEGKTRFGNFEVDENVHPTIRKADSAYEELLFVQRSEESVNHSHAILSDKSSITKCQEEGDWFISSQPDKSANQDESKDLNMFDGVYVSPVTVDNFHAEKNKKDVLADDSFMVQDRSFDNQSDSQLRTGISMVQDIVGDAQYEYGTPEIPHDKPEPIAAHEPDDLYMMLDRDSTVEHAVASWTPEMDYESNILSTEANKRHSDNETTGCVEDKLPSNGKDRKGEKGGTPEGKVTSIEARSKLLNGSLGKSKSNIVSGSKKPSSGSQTSVPKSKFEKEEASRKRLEELAIQRQKRIAERSASSGFSAATTKRTATVNKTATTSMKTEKPKIQTPIEETKKVNKPVLRSSTIDRLATARVTQKVSSTQSKPEQPKKSTLKANGVGATTLAQKTAGAENKKSSPNKVKPSDEIRVPMNLSQALSSDSDVQAKDSMDSTAGLLAKSSAAQATEANDALVPIDIKELRSTSSTEKDGEDVISHQDALDDGNCNGNSLNMASSAPTEDYVPRLDQLEDNVEGLSKASSVHTVEKTLSEGPQEDIPEITIHPMPASPNKNLMSYAENIKANGATNENFPVSSEISEIEISTPPPSNGAVSEQIHSRKKWESDENPTKSAKGFKRLLLFGRKKAETHS</sequence>
<reference evidence="2 3" key="1">
    <citation type="submission" date="2019-06" db="EMBL/GenBank/DDBJ databases">
        <title>A chromosomal-level reference genome of Carpinus fangiana (Coryloideae, Betulaceae).</title>
        <authorList>
            <person name="Yang X."/>
            <person name="Wang Z."/>
            <person name="Zhang L."/>
            <person name="Hao G."/>
            <person name="Liu J."/>
            <person name="Yang Y."/>
        </authorList>
    </citation>
    <scope>NUCLEOTIDE SEQUENCE [LARGE SCALE GENOMIC DNA]</scope>
    <source>
        <strain evidence="2">Cfa_2016G</strain>
        <tissue evidence="2">Leaf</tissue>
    </source>
</reference>
<feature type="compositionally biased region" description="Polar residues" evidence="1">
    <location>
        <begin position="259"/>
        <end position="307"/>
    </location>
</feature>
<dbReference type="EMBL" id="CM017328">
    <property type="protein sequence ID" value="KAE8125767.1"/>
    <property type="molecule type" value="Genomic_DNA"/>
</dbReference>
<feature type="region of interest" description="Disordered" evidence="1">
    <location>
        <begin position="112"/>
        <end position="143"/>
    </location>
</feature>
<dbReference type="Proteomes" id="UP000327013">
    <property type="component" value="Chromosome 8"/>
</dbReference>
<feature type="compositionally biased region" description="Basic and acidic residues" evidence="1">
    <location>
        <begin position="805"/>
        <end position="835"/>
    </location>
</feature>
<feature type="compositionally biased region" description="Basic and acidic residues" evidence="1">
    <location>
        <begin position="417"/>
        <end position="429"/>
    </location>
</feature>
<dbReference type="GO" id="GO:0009416">
    <property type="term" value="P:response to light stimulus"/>
    <property type="evidence" value="ECO:0007669"/>
    <property type="project" value="TreeGrafter"/>
</dbReference>
<feature type="compositionally biased region" description="Basic and acidic residues" evidence="1">
    <location>
        <begin position="932"/>
        <end position="947"/>
    </location>
</feature>
<feature type="region of interest" description="Disordered" evidence="1">
    <location>
        <begin position="259"/>
        <end position="311"/>
    </location>
</feature>
<keyword evidence="3" id="KW-1185">Reference proteome</keyword>
<feature type="compositionally biased region" description="Basic residues" evidence="1">
    <location>
        <begin position="375"/>
        <end position="388"/>
    </location>
</feature>
<feature type="compositionally biased region" description="Basic and acidic residues" evidence="1">
    <location>
        <begin position="364"/>
        <end position="374"/>
    </location>
</feature>
<dbReference type="AlphaFoldDB" id="A0A5N6RV25"/>
<evidence type="ECO:0008006" key="4">
    <source>
        <dbReference type="Google" id="ProtNLM"/>
    </source>
</evidence>
<evidence type="ECO:0000256" key="1">
    <source>
        <dbReference type="SAM" id="MobiDB-lite"/>
    </source>
</evidence>
<evidence type="ECO:0000313" key="3">
    <source>
        <dbReference type="Proteomes" id="UP000327013"/>
    </source>
</evidence>
<dbReference type="OrthoDB" id="2020180at2759"/>
<dbReference type="PANTHER" id="PTHR31008">
    <property type="entry name" value="COP1-INTERACTING PROTEIN-RELATED"/>
    <property type="match status" value="1"/>
</dbReference>
<feature type="compositionally biased region" description="Basic and acidic residues" evidence="1">
    <location>
        <begin position="880"/>
        <end position="896"/>
    </location>
</feature>
<feature type="region of interest" description="Disordered" evidence="1">
    <location>
        <begin position="805"/>
        <end position="1018"/>
    </location>
</feature>
<dbReference type="GO" id="GO:0045893">
    <property type="term" value="P:positive regulation of DNA-templated transcription"/>
    <property type="evidence" value="ECO:0007669"/>
    <property type="project" value="TreeGrafter"/>
</dbReference>
<feature type="compositionally biased region" description="Polar residues" evidence="1">
    <location>
        <begin position="855"/>
        <end position="878"/>
    </location>
</feature>
<feature type="compositionally biased region" description="Polar residues" evidence="1">
    <location>
        <begin position="965"/>
        <end position="977"/>
    </location>
</feature>
<feature type="region of interest" description="Disordered" evidence="1">
    <location>
        <begin position="360"/>
        <end position="520"/>
    </location>
</feature>
<organism evidence="2 3">
    <name type="scientific">Carpinus fangiana</name>
    <dbReference type="NCBI Taxonomy" id="176857"/>
    <lineage>
        <taxon>Eukaryota</taxon>
        <taxon>Viridiplantae</taxon>
        <taxon>Streptophyta</taxon>
        <taxon>Embryophyta</taxon>
        <taxon>Tracheophyta</taxon>
        <taxon>Spermatophyta</taxon>
        <taxon>Magnoliopsida</taxon>
        <taxon>eudicotyledons</taxon>
        <taxon>Gunneridae</taxon>
        <taxon>Pentapetalae</taxon>
        <taxon>rosids</taxon>
        <taxon>fabids</taxon>
        <taxon>Fagales</taxon>
        <taxon>Betulaceae</taxon>
        <taxon>Carpinus</taxon>
    </lineage>
</organism>
<proteinExistence type="predicted"/>
<feature type="compositionally biased region" description="Polar residues" evidence="1">
    <location>
        <begin position="1095"/>
        <end position="1107"/>
    </location>
</feature>
<feature type="compositionally biased region" description="Basic residues" evidence="1">
    <location>
        <begin position="492"/>
        <end position="505"/>
    </location>
</feature>
<dbReference type="PANTHER" id="PTHR31008:SF4">
    <property type="entry name" value="COP1-INTERACTING PROTEIN 7"/>
    <property type="match status" value="1"/>
</dbReference>
<evidence type="ECO:0000313" key="2">
    <source>
        <dbReference type="EMBL" id="KAE8125767.1"/>
    </source>
</evidence>